<dbReference type="PROSITE" id="PS50110">
    <property type="entry name" value="RESPONSE_REGULATORY"/>
    <property type="match status" value="1"/>
</dbReference>
<dbReference type="Proteomes" id="UP000464378">
    <property type="component" value="Chromosome"/>
</dbReference>
<keyword evidence="4 7" id="KW-0238">DNA-binding</keyword>
<feature type="domain" description="Response regulatory" evidence="8">
    <location>
        <begin position="9"/>
        <end position="123"/>
    </location>
</feature>
<evidence type="ECO:0000256" key="5">
    <source>
        <dbReference type="ARBA" id="ARBA00023163"/>
    </source>
</evidence>
<evidence type="ECO:0000256" key="4">
    <source>
        <dbReference type="ARBA" id="ARBA00023125"/>
    </source>
</evidence>
<dbReference type="Pfam" id="PF00072">
    <property type="entry name" value="Response_reg"/>
    <property type="match status" value="1"/>
</dbReference>
<dbReference type="EMBL" id="LR586016">
    <property type="protein sequence ID" value="VIP01844.1"/>
    <property type="molecule type" value="Genomic_DNA"/>
</dbReference>
<dbReference type="InterPro" id="IPR001867">
    <property type="entry name" value="OmpR/PhoB-type_DNA-bd"/>
</dbReference>
<keyword evidence="2" id="KW-0902">Two-component regulatory system</keyword>
<dbReference type="PANTHER" id="PTHR48111">
    <property type="entry name" value="REGULATOR OF RPOS"/>
    <property type="match status" value="1"/>
</dbReference>
<dbReference type="SMART" id="SM00448">
    <property type="entry name" value="REC"/>
    <property type="match status" value="1"/>
</dbReference>
<dbReference type="GO" id="GO:0006355">
    <property type="term" value="P:regulation of DNA-templated transcription"/>
    <property type="evidence" value="ECO:0007669"/>
    <property type="project" value="InterPro"/>
</dbReference>
<organism evidence="10">
    <name type="scientific">Tuwongella immobilis</name>
    <dbReference type="NCBI Taxonomy" id="692036"/>
    <lineage>
        <taxon>Bacteria</taxon>
        <taxon>Pseudomonadati</taxon>
        <taxon>Planctomycetota</taxon>
        <taxon>Planctomycetia</taxon>
        <taxon>Gemmatales</taxon>
        <taxon>Gemmataceae</taxon>
        <taxon>Tuwongella</taxon>
    </lineage>
</organism>
<protein>
    <submittedName>
        <fullName evidence="10">Uncharacterized protein</fullName>
    </submittedName>
</protein>
<keyword evidence="5" id="KW-0804">Transcription</keyword>
<dbReference type="PANTHER" id="PTHR48111:SF1">
    <property type="entry name" value="TWO-COMPONENT RESPONSE REGULATOR ORR33"/>
    <property type="match status" value="1"/>
</dbReference>
<gene>
    <name evidence="10" type="ORF">GMBLW1_21160</name>
</gene>
<dbReference type="InterPro" id="IPR016032">
    <property type="entry name" value="Sig_transdc_resp-reg_C-effctor"/>
</dbReference>
<evidence type="ECO:0000313" key="11">
    <source>
        <dbReference type="Proteomes" id="UP000464378"/>
    </source>
</evidence>
<evidence type="ECO:0000256" key="1">
    <source>
        <dbReference type="ARBA" id="ARBA00022553"/>
    </source>
</evidence>
<dbReference type="Gene3D" id="1.10.10.10">
    <property type="entry name" value="Winged helix-like DNA-binding domain superfamily/Winged helix DNA-binding domain"/>
    <property type="match status" value="1"/>
</dbReference>
<dbReference type="Gene3D" id="3.40.50.2300">
    <property type="match status" value="1"/>
</dbReference>
<keyword evidence="3" id="KW-0805">Transcription regulation</keyword>
<dbReference type="KEGG" id="tim:GMBLW1_21160"/>
<feature type="DNA-binding region" description="OmpR/PhoB-type" evidence="7">
    <location>
        <begin position="129"/>
        <end position="236"/>
    </location>
</feature>
<reference evidence="10" key="1">
    <citation type="submission" date="2019-04" db="EMBL/GenBank/DDBJ databases">
        <authorList>
            <consortium name="Science for Life Laboratories"/>
        </authorList>
    </citation>
    <scope>NUCLEOTIDE SEQUENCE</scope>
    <source>
        <strain evidence="10">MBLW1</strain>
    </source>
</reference>
<feature type="domain" description="OmpR/PhoB-type" evidence="9">
    <location>
        <begin position="129"/>
        <end position="236"/>
    </location>
</feature>
<dbReference type="SMART" id="SM00862">
    <property type="entry name" value="Trans_reg_C"/>
    <property type="match status" value="1"/>
</dbReference>
<name>A0A6C2YKF0_9BACT</name>
<dbReference type="InParanoid" id="A0A6C2YKF0"/>
<dbReference type="GO" id="GO:0000156">
    <property type="term" value="F:phosphorelay response regulator activity"/>
    <property type="evidence" value="ECO:0007669"/>
    <property type="project" value="TreeGrafter"/>
</dbReference>
<dbReference type="EMBL" id="LR593887">
    <property type="protein sequence ID" value="VTR99620.1"/>
    <property type="molecule type" value="Genomic_DNA"/>
</dbReference>
<dbReference type="InterPro" id="IPR011006">
    <property type="entry name" value="CheY-like_superfamily"/>
</dbReference>
<feature type="modified residue" description="4-aspartylphosphate" evidence="6">
    <location>
        <position position="58"/>
    </location>
</feature>
<evidence type="ECO:0000256" key="7">
    <source>
        <dbReference type="PROSITE-ProRule" id="PRU01091"/>
    </source>
</evidence>
<dbReference type="SUPFAM" id="SSF46894">
    <property type="entry name" value="C-terminal effector domain of the bipartite response regulators"/>
    <property type="match status" value="1"/>
</dbReference>
<dbReference type="InterPro" id="IPR036388">
    <property type="entry name" value="WH-like_DNA-bd_sf"/>
</dbReference>
<dbReference type="PROSITE" id="PS51755">
    <property type="entry name" value="OMPR_PHOB"/>
    <property type="match status" value="1"/>
</dbReference>
<dbReference type="AlphaFoldDB" id="A0A6C2YKF0"/>
<accession>A0A6C2YKF0</accession>
<evidence type="ECO:0000256" key="3">
    <source>
        <dbReference type="ARBA" id="ARBA00023015"/>
    </source>
</evidence>
<evidence type="ECO:0000259" key="8">
    <source>
        <dbReference type="PROSITE" id="PS50110"/>
    </source>
</evidence>
<dbReference type="GO" id="GO:0032993">
    <property type="term" value="C:protein-DNA complex"/>
    <property type="evidence" value="ECO:0007669"/>
    <property type="project" value="TreeGrafter"/>
</dbReference>
<keyword evidence="1 6" id="KW-0597">Phosphoprotein</keyword>
<evidence type="ECO:0000256" key="2">
    <source>
        <dbReference type="ARBA" id="ARBA00023012"/>
    </source>
</evidence>
<dbReference type="GO" id="GO:0005829">
    <property type="term" value="C:cytosol"/>
    <property type="evidence" value="ECO:0007669"/>
    <property type="project" value="TreeGrafter"/>
</dbReference>
<proteinExistence type="predicted"/>
<dbReference type="RefSeq" id="WP_162657088.1">
    <property type="nucleotide sequence ID" value="NZ_LR593887.1"/>
</dbReference>
<evidence type="ECO:0000313" key="10">
    <source>
        <dbReference type="EMBL" id="VIP01844.1"/>
    </source>
</evidence>
<dbReference type="InterPro" id="IPR039420">
    <property type="entry name" value="WalR-like"/>
</dbReference>
<sequence length="246" mass="27379">MTTAAIVHRVAVVEDEPAIRRGVVDALRLTGYEVLEAGDGLAGIVAGVQPGVDLVLLDLLLPKRDGLEVLAEIRRACPERPVIILTARGTEEDRVRGLKLGADDYVVKPFSARELLARVEAVLRRTVSRPVPIYAAMLGRGRIDLNRREILWDETDRVELSETESAVLQFLLQHRNRAVSREELLMRVWGIQATGLETRTIDMHIVRLRAKLRDPQGHPTPEAIVTVRNCGYMAGPEIRIEAESHA</sequence>
<dbReference type="InterPro" id="IPR001789">
    <property type="entry name" value="Sig_transdc_resp-reg_receiver"/>
</dbReference>
<dbReference type="CDD" id="cd00383">
    <property type="entry name" value="trans_reg_C"/>
    <property type="match status" value="1"/>
</dbReference>
<evidence type="ECO:0000259" key="9">
    <source>
        <dbReference type="PROSITE" id="PS51755"/>
    </source>
</evidence>
<evidence type="ECO:0000256" key="6">
    <source>
        <dbReference type="PROSITE-ProRule" id="PRU00169"/>
    </source>
</evidence>
<dbReference type="GO" id="GO:0000976">
    <property type="term" value="F:transcription cis-regulatory region binding"/>
    <property type="evidence" value="ECO:0007669"/>
    <property type="project" value="TreeGrafter"/>
</dbReference>
<keyword evidence="11" id="KW-1185">Reference proteome</keyword>
<dbReference type="SUPFAM" id="SSF52172">
    <property type="entry name" value="CheY-like"/>
    <property type="match status" value="1"/>
</dbReference>
<dbReference type="Pfam" id="PF00486">
    <property type="entry name" value="Trans_reg_C"/>
    <property type="match status" value="1"/>
</dbReference>
<dbReference type="Gene3D" id="6.10.250.690">
    <property type="match status" value="1"/>
</dbReference>